<dbReference type="SUPFAM" id="SSF55874">
    <property type="entry name" value="ATPase domain of HSP90 chaperone/DNA topoisomerase II/histidine kinase"/>
    <property type="match status" value="1"/>
</dbReference>
<dbReference type="InterPro" id="IPR004358">
    <property type="entry name" value="Sig_transdc_His_kin-like_C"/>
</dbReference>
<dbReference type="PANTHER" id="PTHR45436">
    <property type="entry name" value="SENSOR HISTIDINE KINASE YKOH"/>
    <property type="match status" value="1"/>
</dbReference>
<accession>A0A975KBD2</accession>
<evidence type="ECO:0000256" key="4">
    <source>
        <dbReference type="ARBA" id="ARBA00022553"/>
    </source>
</evidence>
<dbReference type="InterPro" id="IPR003660">
    <property type="entry name" value="HAMP_dom"/>
</dbReference>
<proteinExistence type="predicted"/>
<feature type="transmembrane region" description="Helical" evidence="11">
    <location>
        <begin position="15"/>
        <end position="34"/>
    </location>
</feature>
<dbReference type="InterPro" id="IPR036890">
    <property type="entry name" value="HATPase_C_sf"/>
</dbReference>
<evidence type="ECO:0000256" key="6">
    <source>
        <dbReference type="ARBA" id="ARBA00022692"/>
    </source>
</evidence>
<dbReference type="CDD" id="cd00082">
    <property type="entry name" value="HisKA"/>
    <property type="match status" value="1"/>
</dbReference>
<dbReference type="PROSITE" id="PS50109">
    <property type="entry name" value="HIS_KIN"/>
    <property type="match status" value="1"/>
</dbReference>
<evidence type="ECO:0000313" key="14">
    <source>
        <dbReference type="EMBL" id="QUT08279.1"/>
    </source>
</evidence>
<evidence type="ECO:0000256" key="5">
    <source>
        <dbReference type="ARBA" id="ARBA00022679"/>
    </source>
</evidence>
<evidence type="ECO:0000256" key="8">
    <source>
        <dbReference type="ARBA" id="ARBA00022989"/>
    </source>
</evidence>
<dbReference type="CDD" id="cd00075">
    <property type="entry name" value="HATPase"/>
    <property type="match status" value="1"/>
</dbReference>
<reference evidence="14" key="1">
    <citation type="submission" date="2021-04" db="EMBL/GenBank/DDBJ databases">
        <title>Isolation of p-tert-butylphenol degrading bacteria Sphingobium phenoxybenzoativorans Tas13 from active sludge.</title>
        <authorList>
            <person name="Li Y."/>
        </authorList>
    </citation>
    <scope>NUCLEOTIDE SEQUENCE</scope>
    <source>
        <strain evidence="14">Tas13</strain>
    </source>
</reference>
<dbReference type="SMART" id="SM00304">
    <property type="entry name" value="HAMP"/>
    <property type="match status" value="1"/>
</dbReference>
<keyword evidence="8 11" id="KW-1133">Transmembrane helix</keyword>
<evidence type="ECO:0000256" key="2">
    <source>
        <dbReference type="ARBA" id="ARBA00004370"/>
    </source>
</evidence>
<dbReference type="InterPro" id="IPR003594">
    <property type="entry name" value="HATPase_dom"/>
</dbReference>
<dbReference type="GO" id="GO:0005886">
    <property type="term" value="C:plasma membrane"/>
    <property type="evidence" value="ECO:0007669"/>
    <property type="project" value="TreeGrafter"/>
</dbReference>
<evidence type="ECO:0000256" key="11">
    <source>
        <dbReference type="SAM" id="Phobius"/>
    </source>
</evidence>
<dbReference type="SUPFAM" id="SSF47384">
    <property type="entry name" value="Homodimeric domain of signal transducing histidine kinase"/>
    <property type="match status" value="1"/>
</dbReference>
<dbReference type="InterPro" id="IPR036097">
    <property type="entry name" value="HisK_dim/P_sf"/>
</dbReference>
<name>A0A975KBD2_9SPHN</name>
<organism evidence="14 15">
    <name type="scientific">Sphingobium phenoxybenzoativorans</name>
    <dbReference type="NCBI Taxonomy" id="1592790"/>
    <lineage>
        <taxon>Bacteria</taxon>
        <taxon>Pseudomonadati</taxon>
        <taxon>Pseudomonadota</taxon>
        <taxon>Alphaproteobacteria</taxon>
        <taxon>Sphingomonadales</taxon>
        <taxon>Sphingomonadaceae</taxon>
        <taxon>Sphingobium</taxon>
    </lineage>
</organism>
<protein>
    <recommendedName>
        <fullName evidence="3">histidine kinase</fullName>
        <ecNumber evidence="3">2.7.13.3</ecNumber>
    </recommendedName>
</protein>
<dbReference type="Gene3D" id="6.10.340.10">
    <property type="match status" value="1"/>
</dbReference>
<keyword evidence="5" id="KW-0808">Transferase</keyword>
<dbReference type="EMBL" id="CP073910">
    <property type="protein sequence ID" value="QUT08279.1"/>
    <property type="molecule type" value="Genomic_DNA"/>
</dbReference>
<dbReference type="Pfam" id="PF00512">
    <property type="entry name" value="HisKA"/>
    <property type="match status" value="1"/>
</dbReference>
<dbReference type="Gene3D" id="3.30.565.10">
    <property type="entry name" value="Histidine kinase-like ATPase, C-terminal domain"/>
    <property type="match status" value="1"/>
</dbReference>
<keyword evidence="15" id="KW-1185">Reference proteome</keyword>
<dbReference type="CDD" id="cd06225">
    <property type="entry name" value="HAMP"/>
    <property type="match status" value="1"/>
</dbReference>
<evidence type="ECO:0000256" key="3">
    <source>
        <dbReference type="ARBA" id="ARBA00012438"/>
    </source>
</evidence>
<keyword evidence="6 11" id="KW-0812">Transmembrane</keyword>
<evidence type="ECO:0000256" key="1">
    <source>
        <dbReference type="ARBA" id="ARBA00000085"/>
    </source>
</evidence>
<gene>
    <name evidence="14" type="ORF">KFK14_15135</name>
</gene>
<evidence type="ECO:0000259" key="12">
    <source>
        <dbReference type="PROSITE" id="PS50109"/>
    </source>
</evidence>
<keyword evidence="9" id="KW-0902">Two-component regulatory system</keyword>
<dbReference type="SMART" id="SM00388">
    <property type="entry name" value="HisKA"/>
    <property type="match status" value="1"/>
</dbReference>
<dbReference type="InterPro" id="IPR005467">
    <property type="entry name" value="His_kinase_dom"/>
</dbReference>
<dbReference type="Pfam" id="PF02518">
    <property type="entry name" value="HATPase_c"/>
    <property type="match status" value="1"/>
</dbReference>
<dbReference type="PRINTS" id="PR00344">
    <property type="entry name" value="BCTRLSENSOR"/>
</dbReference>
<evidence type="ECO:0000259" key="13">
    <source>
        <dbReference type="PROSITE" id="PS50885"/>
    </source>
</evidence>
<dbReference type="EC" id="2.7.13.3" evidence="3"/>
<dbReference type="AlphaFoldDB" id="A0A975KBD2"/>
<dbReference type="PROSITE" id="PS50885">
    <property type="entry name" value="HAMP"/>
    <property type="match status" value="1"/>
</dbReference>
<evidence type="ECO:0000256" key="9">
    <source>
        <dbReference type="ARBA" id="ARBA00023012"/>
    </source>
</evidence>
<dbReference type="SMART" id="SM00387">
    <property type="entry name" value="HATPase_c"/>
    <property type="match status" value="1"/>
</dbReference>
<dbReference type="PANTHER" id="PTHR45436:SF8">
    <property type="entry name" value="HISTIDINE KINASE"/>
    <property type="match status" value="1"/>
</dbReference>
<keyword evidence="4" id="KW-0597">Phosphoprotein</keyword>
<keyword evidence="10 11" id="KW-0472">Membrane</keyword>
<dbReference type="Proteomes" id="UP000681425">
    <property type="component" value="Chromosome"/>
</dbReference>
<keyword evidence="7 14" id="KW-0418">Kinase</keyword>
<dbReference type="InterPro" id="IPR003661">
    <property type="entry name" value="HisK_dim/P_dom"/>
</dbReference>
<feature type="domain" description="HAMP" evidence="13">
    <location>
        <begin position="181"/>
        <end position="234"/>
    </location>
</feature>
<dbReference type="InterPro" id="IPR050428">
    <property type="entry name" value="TCS_sensor_his_kinase"/>
</dbReference>
<dbReference type="Gene3D" id="1.10.287.130">
    <property type="match status" value="1"/>
</dbReference>
<feature type="transmembrane region" description="Helical" evidence="11">
    <location>
        <begin position="160"/>
        <end position="183"/>
    </location>
</feature>
<dbReference type="KEGG" id="spph:KFK14_15135"/>
<sequence>MAAARRWARSSHARFIGLILLLELLFGGLLLLSVTRLVENRINQSDSIVAASLRDDLLAVADDQGVPGLSRVIAKRIAGRSDELILLADADGRAIAGNLERWPPTIAAPSRWTKIDLYRVGGDRPGRFGVVAERLSGGERLLAGHLIEGSAQFTRTVEDALLTALLMALPLAAAGAWFVVYMIDRRIAGVTATAQGVRAGDFGRRVVLDGSGDSFDQLGGTINAMLDRIEALMSEMRLLTDSMAHDLRSPLTRLRTRVDRAALSDDREALQGAIEGIGREADQLLAMLGTTLEISRAEAGIGRERFVDADLPVMLADLVELYAPVAEDTGREISLQVEAGTHLPVHRELLGQAVSNLIDNALKYGTGGIKVRLSEHQGDAVIAVSDQGPGIAPDRQQEALRRFGRLDPARSTSGAGLGLSLVSAVAQLHGGRVALINGEGETAGFSVEMRLPKGERG</sequence>
<feature type="domain" description="Histidine kinase" evidence="12">
    <location>
        <begin position="242"/>
        <end position="455"/>
    </location>
</feature>
<evidence type="ECO:0000313" key="15">
    <source>
        <dbReference type="Proteomes" id="UP000681425"/>
    </source>
</evidence>
<evidence type="ECO:0000256" key="10">
    <source>
        <dbReference type="ARBA" id="ARBA00023136"/>
    </source>
</evidence>
<comment type="subcellular location">
    <subcellularLocation>
        <location evidence="2">Membrane</location>
    </subcellularLocation>
</comment>
<comment type="catalytic activity">
    <reaction evidence="1">
        <text>ATP + protein L-histidine = ADP + protein N-phospho-L-histidine.</text>
        <dbReference type="EC" id="2.7.13.3"/>
    </reaction>
</comment>
<dbReference type="GO" id="GO:0000155">
    <property type="term" value="F:phosphorelay sensor kinase activity"/>
    <property type="evidence" value="ECO:0007669"/>
    <property type="project" value="InterPro"/>
</dbReference>
<evidence type="ECO:0000256" key="7">
    <source>
        <dbReference type="ARBA" id="ARBA00022777"/>
    </source>
</evidence>